<dbReference type="PANTHER" id="PTHR12558">
    <property type="entry name" value="CELL DIVISION CYCLE 16,23,27"/>
    <property type="match status" value="1"/>
</dbReference>
<dbReference type="EMBL" id="CP136920">
    <property type="protein sequence ID" value="WOO42213.1"/>
    <property type="molecule type" value="Genomic_DNA"/>
</dbReference>
<evidence type="ECO:0000256" key="1">
    <source>
        <dbReference type="PROSITE-ProRule" id="PRU00339"/>
    </source>
</evidence>
<sequence length="517" mass="57341">MKFQTVQKLSVICLIVATLFMTGCGPSEESLQQARQKEVTDGLDTANRLLFSGQTDEAINRLEILDQENPNNPEILEALAFAYAKKPDHALAAFYFDTVVQLDPGRSDLALYAARSHSETDDPSSAARAYQAYLKDSPEDAAAWQALARNLAADNQRKQALNAFHEASNRSGNPPEALDAAIIGELYIDLENQAQAERWFEASLQMPSEEDSEQRAYLGLLELDLLGKNWAEAEKRLAQLDQVAPDALDNSPLAAARLELAQWRKAQDELQAQSQLNLAAVEPESPTPAESVEPEVPPAESTITIDRTGETISLADGEPTPLPDKVLPTAENPDGAIEEGDIEPTPLASVETVTPTPEPEPAPPAEPTMAELAAAAYEAEDFDEAVRLYQSALAEDPSSAPIYFELSRAYYKTESWPQSELYASEAMRRDPANLRYTVNFLRAIQKTQPRERLMAELIRAKERFPESSDVTLALARGYERIYNNRRNAIFLYEDFLNLAPAHPQADQVRQHLQTLRY</sequence>
<evidence type="ECO:0000313" key="3">
    <source>
        <dbReference type="EMBL" id="WOO42213.1"/>
    </source>
</evidence>
<protein>
    <submittedName>
        <fullName evidence="3">Tetratricopeptide repeat protein</fullName>
    </submittedName>
</protein>
<organism evidence="3 4">
    <name type="scientific">Rubellicoccus peritrichatus</name>
    <dbReference type="NCBI Taxonomy" id="3080537"/>
    <lineage>
        <taxon>Bacteria</taxon>
        <taxon>Pseudomonadati</taxon>
        <taxon>Verrucomicrobiota</taxon>
        <taxon>Opitutia</taxon>
        <taxon>Puniceicoccales</taxon>
        <taxon>Cerasicoccaceae</taxon>
        <taxon>Rubellicoccus</taxon>
    </lineage>
</organism>
<evidence type="ECO:0000313" key="4">
    <source>
        <dbReference type="Proteomes" id="UP001304300"/>
    </source>
</evidence>
<feature type="compositionally biased region" description="Pro residues" evidence="2">
    <location>
        <begin position="356"/>
        <end position="365"/>
    </location>
</feature>
<gene>
    <name evidence="3" type="ORF">RZN69_03865</name>
</gene>
<reference evidence="3 4" key="1">
    <citation type="submission" date="2023-10" db="EMBL/GenBank/DDBJ databases">
        <title>Rubellicoccus peritrichatus gen. nov., sp. nov., isolated from an algae of coral reef tank.</title>
        <authorList>
            <person name="Luo J."/>
        </authorList>
    </citation>
    <scope>NUCLEOTIDE SEQUENCE [LARGE SCALE GENOMIC DNA]</scope>
    <source>
        <strain evidence="3 4">CR14</strain>
    </source>
</reference>
<keyword evidence="1" id="KW-0802">TPR repeat</keyword>
<name>A0AAQ3QW29_9BACT</name>
<feature type="repeat" description="TPR" evidence="1">
    <location>
        <begin position="366"/>
        <end position="399"/>
    </location>
</feature>
<dbReference type="KEGG" id="puo:RZN69_03865"/>
<dbReference type="InterPro" id="IPR011990">
    <property type="entry name" value="TPR-like_helical_dom_sf"/>
</dbReference>
<proteinExistence type="predicted"/>
<dbReference type="AlphaFoldDB" id="A0AAQ3QW29"/>
<accession>A0AAQ3QW29</accession>
<dbReference type="InterPro" id="IPR019734">
    <property type="entry name" value="TPR_rpt"/>
</dbReference>
<dbReference type="Proteomes" id="UP001304300">
    <property type="component" value="Chromosome"/>
</dbReference>
<dbReference type="SUPFAM" id="SSF48452">
    <property type="entry name" value="TPR-like"/>
    <property type="match status" value="2"/>
</dbReference>
<dbReference type="RefSeq" id="WP_317834700.1">
    <property type="nucleotide sequence ID" value="NZ_CP136920.1"/>
</dbReference>
<dbReference type="PANTHER" id="PTHR12558:SF13">
    <property type="entry name" value="CELL DIVISION CYCLE PROTEIN 27 HOMOLOG"/>
    <property type="match status" value="1"/>
</dbReference>
<dbReference type="SMART" id="SM00028">
    <property type="entry name" value="TPR"/>
    <property type="match status" value="5"/>
</dbReference>
<dbReference type="PROSITE" id="PS51257">
    <property type="entry name" value="PROKAR_LIPOPROTEIN"/>
    <property type="match status" value="1"/>
</dbReference>
<feature type="region of interest" description="Disordered" evidence="2">
    <location>
        <begin position="280"/>
        <end position="365"/>
    </location>
</feature>
<dbReference type="Pfam" id="PF14559">
    <property type="entry name" value="TPR_19"/>
    <property type="match status" value="2"/>
</dbReference>
<feature type="compositionally biased region" description="Low complexity" evidence="2">
    <location>
        <begin position="280"/>
        <end position="291"/>
    </location>
</feature>
<dbReference type="Gene3D" id="1.25.40.10">
    <property type="entry name" value="Tetratricopeptide repeat domain"/>
    <property type="match status" value="2"/>
</dbReference>
<keyword evidence="4" id="KW-1185">Reference proteome</keyword>
<dbReference type="PROSITE" id="PS50005">
    <property type="entry name" value="TPR"/>
    <property type="match status" value="1"/>
</dbReference>
<evidence type="ECO:0000256" key="2">
    <source>
        <dbReference type="SAM" id="MobiDB-lite"/>
    </source>
</evidence>